<dbReference type="Proteomes" id="UP001187315">
    <property type="component" value="Unassembled WGS sequence"/>
</dbReference>
<protein>
    <submittedName>
        <fullName evidence="2">Uncharacterized protein</fullName>
    </submittedName>
</protein>
<feature type="compositionally biased region" description="Low complexity" evidence="1">
    <location>
        <begin position="48"/>
        <end position="58"/>
    </location>
</feature>
<dbReference type="EMBL" id="JAVHJS010000013">
    <property type="protein sequence ID" value="KAK2839117.1"/>
    <property type="molecule type" value="Genomic_DNA"/>
</dbReference>
<feature type="region of interest" description="Disordered" evidence="1">
    <location>
        <begin position="42"/>
        <end position="74"/>
    </location>
</feature>
<organism evidence="2 3">
    <name type="scientific">Tachysurus vachellii</name>
    <name type="common">Darkbarbel catfish</name>
    <name type="synonym">Pelteobagrus vachellii</name>
    <dbReference type="NCBI Taxonomy" id="175792"/>
    <lineage>
        <taxon>Eukaryota</taxon>
        <taxon>Metazoa</taxon>
        <taxon>Chordata</taxon>
        <taxon>Craniata</taxon>
        <taxon>Vertebrata</taxon>
        <taxon>Euteleostomi</taxon>
        <taxon>Actinopterygii</taxon>
        <taxon>Neopterygii</taxon>
        <taxon>Teleostei</taxon>
        <taxon>Ostariophysi</taxon>
        <taxon>Siluriformes</taxon>
        <taxon>Bagridae</taxon>
        <taxon>Tachysurus</taxon>
    </lineage>
</organism>
<gene>
    <name evidence="2" type="ORF">Q7C36_013931</name>
</gene>
<evidence type="ECO:0000313" key="3">
    <source>
        <dbReference type="Proteomes" id="UP001187315"/>
    </source>
</evidence>
<sequence>MSREFSSSTSKSSRRLDKSRCIKVIYQPQMLLPVKLFKPCPGVRQAAPSRSDGSGRSGPSERPDETNGQNRDGVYSLKINVPAPDLEAFLGINQL</sequence>
<evidence type="ECO:0000313" key="2">
    <source>
        <dbReference type="EMBL" id="KAK2839117.1"/>
    </source>
</evidence>
<dbReference type="AlphaFoldDB" id="A0AA88SMZ0"/>
<name>A0AA88SMZ0_TACVA</name>
<accession>A0AA88SMZ0</accession>
<evidence type="ECO:0000256" key="1">
    <source>
        <dbReference type="SAM" id="MobiDB-lite"/>
    </source>
</evidence>
<keyword evidence="3" id="KW-1185">Reference proteome</keyword>
<reference evidence="2" key="1">
    <citation type="submission" date="2023-08" db="EMBL/GenBank/DDBJ databases">
        <title>Pelteobagrus vachellii genome.</title>
        <authorList>
            <person name="Liu H."/>
        </authorList>
    </citation>
    <scope>NUCLEOTIDE SEQUENCE</scope>
    <source>
        <strain evidence="2">PRFRI_2022a</strain>
        <tissue evidence="2">Muscle</tissue>
    </source>
</reference>
<comment type="caution">
    <text evidence="2">The sequence shown here is derived from an EMBL/GenBank/DDBJ whole genome shotgun (WGS) entry which is preliminary data.</text>
</comment>
<proteinExistence type="predicted"/>